<proteinExistence type="predicted"/>
<accession>A0A1H6XY36</accession>
<reference evidence="3" key="1">
    <citation type="submission" date="2016-10" db="EMBL/GenBank/DDBJ databases">
        <authorList>
            <person name="Varghese N."/>
            <person name="Submissions S."/>
        </authorList>
    </citation>
    <scope>NUCLEOTIDE SEQUENCE [LARGE SCALE GENOMIC DNA]</scope>
    <source>
        <strain evidence="3">LMG 25967</strain>
    </source>
</reference>
<name>A0A1H6XY36_9PSED</name>
<dbReference type="AlphaFoldDB" id="A0A1H6XY36"/>
<sequence>MPGFFMPGEKHGGHCQPGHKVDTSDAARNLESSLTEAAKAAGVYVDETGKMRERAK</sequence>
<dbReference type="Proteomes" id="UP000242930">
    <property type="component" value="Unassembled WGS sequence"/>
</dbReference>
<keyword evidence="3" id="KW-1185">Reference proteome</keyword>
<dbReference type="STRING" id="915471.SAMN05216201_107103"/>
<feature type="region of interest" description="Disordered" evidence="1">
    <location>
        <begin position="1"/>
        <end position="21"/>
    </location>
</feature>
<evidence type="ECO:0000313" key="3">
    <source>
        <dbReference type="Proteomes" id="UP000242930"/>
    </source>
</evidence>
<organism evidence="2 3">
    <name type="scientific">Pseudomonas linyingensis</name>
    <dbReference type="NCBI Taxonomy" id="915471"/>
    <lineage>
        <taxon>Bacteria</taxon>
        <taxon>Pseudomonadati</taxon>
        <taxon>Pseudomonadota</taxon>
        <taxon>Gammaproteobacteria</taxon>
        <taxon>Pseudomonadales</taxon>
        <taxon>Pseudomonadaceae</taxon>
        <taxon>Pseudomonas</taxon>
    </lineage>
</organism>
<gene>
    <name evidence="2" type="ORF">SAMN05216201_107103</name>
</gene>
<dbReference type="EMBL" id="FNZE01000007">
    <property type="protein sequence ID" value="SEJ33959.1"/>
    <property type="molecule type" value="Genomic_DNA"/>
</dbReference>
<evidence type="ECO:0000313" key="2">
    <source>
        <dbReference type="EMBL" id="SEJ33959.1"/>
    </source>
</evidence>
<evidence type="ECO:0000256" key="1">
    <source>
        <dbReference type="SAM" id="MobiDB-lite"/>
    </source>
</evidence>
<protein>
    <submittedName>
        <fullName evidence="2">Uncharacterized protein</fullName>
    </submittedName>
</protein>